<dbReference type="EMBL" id="VICH01000016">
    <property type="protein sequence ID" value="TQV65806.1"/>
    <property type="molecule type" value="Genomic_DNA"/>
</dbReference>
<accession>A0A545SLU1</accession>
<dbReference type="Proteomes" id="UP000315816">
    <property type="component" value="Unassembled WGS sequence"/>
</dbReference>
<feature type="non-terminal residue" evidence="1">
    <location>
        <position position="196"/>
    </location>
</feature>
<evidence type="ECO:0000313" key="2">
    <source>
        <dbReference type="Proteomes" id="UP000315816"/>
    </source>
</evidence>
<evidence type="ECO:0008006" key="3">
    <source>
        <dbReference type="Google" id="ProtNLM"/>
    </source>
</evidence>
<protein>
    <recommendedName>
        <fullName evidence="3">General secretion pathway protein GspK</fullName>
    </recommendedName>
</protein>
<proteinExistence type="predicted"/>
<gene>
    <name evidence="1" type="ORF">FIL88_16035</name>
</gene>
<organism evidence="1 2">
    <name type="scientific">Aliiroseovarius halocynthiae</name>
    <dbReference type="NCBI Taxonomy" id="985055"/>
    <lineage>
        <taxon>Bacteria</taxon>
        <taxon>Pseudomonadati</taxon>
        <taxon>Pseudomonadota</taxon>
        <taxon>Alphaproteobacteria</taxon>
        <taxon>Rhodobacterales</taxon>
        <taxon>Paracoccaceae</taxon>
        <taxon>Aliiroseovarius</taxon>
    </lineage>
</organism>
<reference evidence="1 2" key="1">
    <citation type="submission" date="2019-06" db="EMBL/GenBank/DDBJ databases">
        <title>A novel species of marine bacteria.</title>
        <authorList>
            <person name="Wang Y."/>
        </authorList>
    </citation>
    <scope>NUCLEOTIDE SEQUENCE [LARGE SCALE GENOMIC DNA]</scope>
    <source>
        <strain evidence="1 2">MA1-10</strain>
    </source>
</reference>
<sequence>MLFGLATLTTLYAVTAARVVAARTGLATEEMLVGRAGKSADILRLAAGWLAEPDRDLSQGFTITLGGQVLRVTAVDVGGQIDLNTARPELLERAAAQFGIDADALAKFRQWRRAPNRVQRVEDLYRVSGIDRETTHAMRLAFTVYSGRRGVAKGFATGEAAAIVGADADAWNTPRSGTNFLILVHRDGQVQIAGIV</sequence>
<dbReference type="AlphaFoldDB" id="A0A545SLU1"/>
<keyword evidence="2" id="KW-1185">Reference proteome</keyword>
<evidence type="ECO:0000313" key="1">
    <source>
        <dbReference type="EMBL" id="TQV65806.1"/>
    </source>
</evidence>
<comment type="caution">
    <text evidence="1">The sequence shown here is derived from an EMBL/GenBank/DDBJ whole genome shotgun (WGS) entry which is preliminary data.</text>
</comment>
<name>A0A545SLU1_9RHOB</name>